<feature type="chain" id="PRO_5029733611" description="Secreted protein" evidence="2">
    <location>
        <begin position="30"/>
        <end position="138"/>
    </location>
</feature>
<gene>
    <name evidence="3" type="ORF">HJG59_008815</name>
</gene>
<dbReference type="AlphaFoldDB" id="A0A7J8EE36"/>
<reference evidence="3 4" key="1">
    <citation type="journal article" date="2020" name="Nature">
        <title>Six reference-quality genomes reveal evolution of bat adaptations.</title>
        <authorList>
            <person name="Jebb D."/>
            <person name="Huang Z."/>
            <person name="Pippel M."/>
            <person name="Hughes G.M."/>
            <person name="Lavrichenko K."/>
            <person name="Devanna P."/>
            <person name="Winkler S."/>
            <person name="Jermiin L.S."/>
            <person name="Skirmuntt E.C."/>
            <person name="Katzourakis A."/>
            <person name="Burkitt-Gray L."/>
            <person name="Ray D.A."/>
            <person name="Sullivan K.A.M."/>
            <person name="Roscito J.G."/>
            <person name="Kirilenko B.M."/>
            <person name="Davalos L.M."/>
            <person name="Corthals A.P."/>
            <person name="Power M.L."/>
            <person name="Jones G."/>
            <person name="Ransome R.D."/>
            <person name="Dechmann D.K.N."/>
            <person name="Locatelli A.G."/>
            <person name="Puechmaille S.J."/>
            <person name="Fedrigo O."/>
            <person name="Jarvis E.D."/>
            <person name="Hiller M."/>
            <person name="Vernes S.C."/>
            <person name="Myers E.W."/>
            <person name="Teeling E.C."/>
        </authorList>
    </citation>
    <scope>NUCLEOTIDE SEQUENCE [LARGE SCALE GENOMIC DNA]</scope>
    <source>
        <strain evidence="3">MMolMol1</strain>
        <tissue evidence="3">Muscle</tissue>
    </source>
</reference>
<name>A0A7J8EE36_MOLMO</name>
<accession>A0A7J8EE36</accession>
<feature type="signal peptide" evidence="2">
    <location>
        <begin position="1"/>
        <end position="29"/>
    </location>
</feature>
<keyword evidence="4" id="KW-1185">Reference proteome</keyword>
<evidence type="ECO:0000313" key="4">
    <source>
        <dbReference type="Proteomes" id="UP000550707"/>
    </source>
</evidence>
<evidence type="ECO:0008006" key="5">
    <source>
        <dbReference type="Google" id="ProtNLM"/>
    </source>
</evidence>
<protein>
    <recommendedName>
        <fullName evidence="5">Secreted protein</fullName>
    </recommendedName>
</protein>
<evidence type="ECO:0000256" key="1">
    <source>
        <dbReference type="SAM" id="MobiDB-lite"/>
    </source>
</evidence>
<dbReference type="InParanoid" id="A0A7J8EE36"/>
<dbReference type="Proteomes" id="UP000550707">
    <property type="component" value="Unassembled WGS sequence"/>
</dbReference>
<proteinExistence type="predicted"/>
<dbReference type="EMBL" id="JACASF010000014">
    <property type="protein sequence ID" value="KAF6433734.1"/>
    <property type="molecule type" value="Genomic_DNA"/>
</dbReference>
<feature type="region of interest" description="Disordered" evidence="1">
    <location>
        <begin position="53"/>
        <end position="72"/>
    </location>
</feature>
<comment type="caution">
    <text evidence="3">The sequence shown here is derived from an EMBL/GenBank/DDBJ whole genome shotgun (WGS) entry which is preliminary data.</text>
</comment>
<organism evidence="3 4">
    <name type="scientific">Molossus molossus</name>
    <name type="common">Pallas' mastiff bat</name>
    <name type="synonym">Vespertilio molossus</name>
    <dbReference type="NCBI Taxonomy" id="27622"/>
    <lineage>
        <taxon>Eukaryota</taxon>
        <taxon>Metazoa</taxon>
        <taxon>Chordata</taxon>
        <taxon>Craniata</taxon>
        <taxon>Vertebrata</taxon>
        <taxon>Euteleostomi</taxon>
        <taxon>Mammalia</taxon>
        <taxon>Eutheria</taxon>
        <taxon>Laurasiatheria</taxon>
        <taxon>Chiroptera</taxon>
        <taxon>Yangochiroptera</taxon>
        <taxon>Molossidae</taxon>
        <taxon>Molossus</taxon>
    </lineage>
</organism>
<evidence type="ECO:0000256" key="2">
    <source>
        <dbReference type="SAM" id="SignalP"/>
    </source>
</evidence>
<keyword evidence="2" id="KW-0732">Signal</keyword>
<sequence length="138" mass="14550">MGLNCRPLPTSISFLVSLLGTQFSPGTQSSSTRGHHCPCTPGAGLGVARRWGRRGGPATPARGSSWTCQRSQTDRSAGSGICVTQKTNHLLCVAATCSQPERGRSESPAGSGVWWGEVPSPKMLDQVGAQRWATPAFR</sequence>
<evidence type="ECO:0000313" key="3">
    <source>
        <dbReference type="EMBL" id="KAF6433734.1"/>
    </source>
</evidence>